<dbReference type="EMBL" id="KK583204">
    <property type="protein sequence ID" value="KDO29774.1"/>
    <property type="molecule type" value="Genomic_DNA"/>
</dbReference>
<sequence length="214" mass="24348">MVELCIDADVVDIAQHPTIELQVFCADSWGARESLLGSSQVRMPRYGLAFHELTPLSRNQVTTGQLLVFVDATAHWSAADVERDLEHWSALTLAPKEGLEQPSSEATPRAAELSPRYASEGSTVEEPEPECGNGYCCWSNMHQAAFRYLWPVLRACVWFNVWRVRNDRVFRADLPLPSPWTIAVKAAHLHHSLVQEPEQLALRRLLRPLVRWRR</sequence>
<dbReference type="KEGG" id="spar:SPRG_04890"/>
<evidence type="ECO:0000313" key="3">
    <source>
        <dbReference type="Proteomes" id="UP000030745"/>
    </source>
</evidence>
<dbReference type="Proteomes" id="UP000030745">
    <property type="component" value="Unassembled WGS sequence"/>
</dbReference>
<reference evidence="2 3" key="1">
    <citation type="journal article" date="2013" name="PLoS Genet.">
        <title>Distinctive expansion of potential virulence genes in the genome of the oomycete fish pathogen Saprolegnia parasitica.</title>
        <authorList>
            <person name="Jiang R.H."/>
            <person name="de Bruijn I."/>
            <person name="Haas B.J."/>
            <person name="Belmonte R."/>
            <person name="Lobach L."/>
            <person name="Christie J."/>
            <person name="van den Ackerveken G."/>
            <person name="Bottin A."/>
            <person name="Bulone V."/>
            <person name="Diaz-Moreno S.M."/>
            <person name="Dumas B."/>
            <person name="Fan L."/>
            <person name="Gaulin E."/>
            <person name="Govers F."/>
            <person name="Grenville-Briggs L.J."/>
            <person name="Horner N.R."/>
            <person name="Levin J.Z."/>
            <person name="Mammella M."/>
            <person name="Meijer H.J."/>
            <person name="Morris P."/>
            <person name="Nusbaum C."/>
            <person name="Oome S."/>
            <person name="Phillips A.J."/>
            <person name="van Rooyen D."/>
            <person name="Rzeszutek E."/>
            <person name="Saraiva M."/>
            <person name="Secombes C.J."/>
            <person name="Seidl M.F."/>
            <person name="Snel B."/>
            <person name="Stassen J.H."/>
            <person name="Sykes S."/>
            <person name="Tripathy S."/>
            <person name="van den Berg H."/>
            <person name="Vega-Arreguin J.C."/>
            <person name="Wawra S."/>
            <person name="Young S.K."/>
            <person name="Zeng Q."/>
            <person name="Dieguez-Uribeondo J."/>
            <person name="Russ C."/>
            <person name="Tyler B.M."/>
            <person name="van West P."/>
        </authorList>
    </citation>
    <scope>NUCLEOTIDE SEQUENCE [LARGE SCALE GENOMIC DNA]</scope>
    <source>
        <strain evidence="2 3">CBS 223.65</strain>
    </source>
</reference>
<dbReference type="AlphaFoldDB" id="A0A067CGA6"/>
<dbReference type="VEuPathDB" id="FungiDB:SPRG_04890"/>
<dbReference type="OrthoDB" id="10473750at2759"/>
<feature type="region of interest" description="Disordered" evidence="1">
    <location>
        <begin position="98"/>
        <end position="129"/>
    </location>
</feature>
<dbReference type="GeneID" id="24127307"/>
<name>A0A067CGA6_SAPPC</name>
<dbReference type="RefSeq" id="XP_012199420.1">
    <property type="nucleotide sequence ID" value="XM_012344030.1"/>
</dbReference>
<protein>
    <submittedName>
        <fullName evidence="2">Uncharacterized protein</fullName>
    </submittedName>
</protein>
<evidence type="ECO:0000256" key="1">
    <source>
        <dbReference type="SAM" id="MobiDB-lite"/>
    </source>
</evidence>
<gene>
    <name evidence="2" type="ORF">SPRG_04890</name>
</gene>
<evidence type="ECO:0000313" key="2">
    <source>
        <dbReference type="EMBL" id="KDO29774.1"/>
    </source>
</evidence>
<keyword evidence="3" id="KW-1185">Reference proteome</keyword>
<accession>A0A067CGA6</accession>
<organism evidence="2 3">
    <name type="scientific">Saprolegnia parasitica (strain CBS 223.65)</name>
    <dbReference type="NCBI Taxonomy" id="695850"/>
    <lineage>
        <taxon>Eukaryota</taxon>
        <taxon>Sar</taxon>
        <taxon>Stramenopiles</taxon>
        <taxon>Oomycota</taxon>
        <taxon>Saprolegniomycetes</taxon>
        <taxon>Saprolegniales</taxon>
        <taxon>Saprolegniaceae</taxon>
        <taxon>Saprolegnia</taxon>
    </lineage>
</organism>
<proteinExistence type="predicted"/>